<dbReference type="GO" id="GO:0005874">
    <property type="term" value="C:microtubule"/>
    <property type="evidence" value="ECO:0007669"/>
    <property type="project" value="TreeGrafter"/>
</dbReference>
<dbReference type="GO" id="GO:0003924">
    <property type="term" value="F:GTPase activity"/>
    <property type="evidence" value="ECO:0007669"/>
    <property type="project" value="InterPro"/>
</dbReference>
<evidence type="ECO:0000313" key="4">
    <source>
        <dbReference type="Proteomes" id="UP001438707"/>
    </source>
</evidence>
<gene>
    <name evidence="3" type="ORF">WJX74_008789</name>
</gene>
<reference evidence="3 4" key="1">
    <citation type="journal article" date="2024" name="Nat. Commun.">
        <title>Phylogenomics reveals the evolutionary origins of lichenization in chlorophyte algae.</title>
        <authorList>
            <person name="Puginier C."/>
            <person name="Libourel C."/>
            <person name="Otte J."/>
            <person name="Skaloud P."/>
            <person name="Haon M."/>
            <person name="Grisel S."/>
            <person name="Petersen M."/>
            <person name="Berrin J.G."/>
            <person name="Delaux P.M."/>
            <person name="Dal Grande F."/>
            <person name="Keller J."/>
        </authorList>
    </citation>
    <scope>NUCLEOTIDE SEQUENCE [LARGE SCALE GENOMIC DNA]</scope>
    <source>
        <strain evidence="3 4">SAG 2145</strain>
    </source>
</reference>
<feature type="domain" description="Dynamin GTPase" evidence="2">
    <location>
        <begin position="771"/>
        <end position="1001"/>
    </location>
</feature>
<dbReference type="PANTHER" id="PTHR11566">
    <property type="entry name" value="DYNAMIN"/>
    <property type="match status" value="1"/>
</dbReference>
<dbReference type="EMBL" id="JALJOS010000009">
    <property type="protein sequence ID" value="KAK9834733.1"/>
    <property type="molecule type" value="Genomic_DNA"/>
</dbReference>
<proteinExistence type="predicted"/>
<dbReference type="Proteomes" id="UP001438707">
    <property type="component" value="Unassembled WGS sequence"/>
</dbReference>
<accession>A0AAW1RM50</accession>
<dbReference type="SMART" id="SM00053">
    <property type="entry name" value="DYNc"/>
    <property type="match status" value="1"/>
</dbReference>
<dbReference type="SUPFAM" id="SSF52540">
    <property type="entry name" value="P-loop containing nucleoside triphosphate hydrolases"/>
    <property type="match status" value="2"/>
</dbReference>
<evidence type="ECO:0000256" key="1">
    <source>
        <dbReference type="SAM" id="MobiDB-lite"/>
    </source>
</evidence>
<evidence type="ECO:0000259" key="2">
    <source>
        <dbReference type="SMART" id="SM00053"/>
    </source>
</evidence>
<dbReference type="GO" id="GO:0005737">
    <property type="term" value="C:cytoplasm"/>
    <property type="evidence" value="ECO:0007669"/>
    <property type="project" value="TreeGrafter"/>
</dbReference>
<dbReference type="InterPro" id="IPR027417">
    <property type="entry name" value="P-loop_NTPase"/>
</dbReference>
<dbReference type="Pfam" id="PF00350">
    <property type="entry name" value="Dynamin_N"/>
    <property type="match status" value="2"/>
</dbReference>
<protein>
    <recommendedName>
        <fullName evidence="2">Dynamin GTPase domain-containing protein</fullName>
    </recommendedName>
</protein>
<dbReference type="GO" id="GO:0008017">
    <property type="term" value="F:microtubule binding"/>
    <property type="evidence" value="ECO:0007669"/>
    <property type="project" value="TreeGrafter"/>
</dbReference>
<dbReference type="GO" id="GO:0016020">
    <property type="term" value="C:membrane"/>
    <property type="evidence" value="ECO:0007669"/>
    <property type="project" value="TreeGrafter"/>
</dbReference>
<keyword evidence="4" id="KW-1185">Reference proteome</keyword>
<dbReference type="InterPro" id="IPR045063">
    <property type="entry name" value="Dynamin_N"/>
</dbReference>
<comment type="caution">
    <text evidence="3">The sequence shown here is derived from an EMBL/GenBank/DDBJ whole genome shotgun (WGS) entry which is preliminary data.</text>
</comment>
<feature type="region of interest" description="Disordered" evidence="1">
    <location>
        <begin position="676"/>
        <end position="695"/>
    </location>
</feature>
<evidence type="ECO:0000313" key="3">
    <source>
        <dbReference type="EMBL" id="KAK9834733.1"/>
    </source>
</evidence>
<organism evidence="3 4">
    <name type="scientific">Apatococcus lobatus</name>
    <dbReference type="NCBI Taxonomy" id="904363"/>
    <lineage>
        <taxon>Eukaryota</taxon>
        <taxon>Viridiplantae</taxon>
        <taxon>Chlorophyta</taxon>
        <taxon>core chlorophytes</taxon>
        <taxon>Trebouxiophyceae</taxon>
        <taxon>Chlorellales</taxon>
        <taxon>Chlorellaceae</taxon>
        <taxon>Apatococcus</taxon>
    </lineage>
</organism>
<dbReference type="InterPro" id="IPR001401">
    <property type="entry name" value="Dynamin_GTPase"/>
</dbReference>
<name>A0AAW1RM50_9CHLO</name>
<sequence length="1343" mass="152324">MPGRDDLRELPAIRTRQQASLEVDDDPWLISPLAPNIDIAESGQQPAWPADHPTRRHIVSVLHAGAYGRFHKAIAPLESIVALDTFKLPRLIVVGSQHRGKSSLLESITKCPIFPRGNRALETTTRAPVCLSMKQVKSDSERCIEIIFSPSDASLPRVHERLDKEDQIIGIVQQIMDSIPKHKILDDEVTVRICGPKMTTIEFVDLPGIVEDPPEKKDQITRLVQKYLAEKSNLVLCVEEATCGSLDACQGIFFVKAAGRAAQTIMVLTKADTVHPDNIRKQLWRRIKGETAEAANFAGMVAVINREHHVTRAYWEVDPDQLEEVSFETKVLPKIANMPQQFSRLPAAYRNNLTVSNLVAQVEFMYREYIINEWQETALGMLRPKVQQAEDALHNLGPHPDGLSVNWVLQEIWMHLDFIEMTRQLCDETARADWTIYIDASRTHTLRELGNSLDDHGHMTFSNIEQLKTTTATALKSIERWLDEAAYLRLVEQEVSRVFAKVTGMRLARFQSLKEEIIQRALKRVVDTQRIEAELMADLKPIAAMLRLNFTKLRSGLGCLQDMEQAAYTAIVQEVFLPLKNSTFVSCVPDSFPLEESPSDQERRRKATEERDNLKHAQDVIANIHVQVDQVAALDLNKAKSADRLDQCSRVLFHTPRQIVQWNFYQKSELHTGLSTEDFKPARPQHQGLSRGTGRVWSGLPPEVDSFGLEQVLPASLAAHARRRMSGWLNIRTSRPQPAEGASSNGPEPDFWLDSYPERPHLVSVLHAGAYGRFHKAIAPLESIDGIELDSFKLPRLVVVGSQHRGKSSLLESITKCPVFPRGNTRLETTTRAPVCLQMEHVKSDSERLIEVTFSPVNGRKFKQQLKSEDEIVGVVQQIMDSIPKDMILSDEVKVRICSPAMTTIEFVDLPGIVEEPPEKKKQTKGLVRKYLKEKSNLVLCVEEAYCGNLDACQAVGLVNAENRAAQTIMVLTKADLVDAAIIRQQLWPRVMRITDEAVNRNFAGLVVVINSNHHEDRMFWEVNPHHLEHITFESKVFSKLPDMPQRFCDLEDYLKVNLTVPNLVAQVESMYRKYIVDEWQFAARDMILPVVQQKEEALHKLGPKVEDLSVGMVMQEIWMQLDFVRMTRQLCDETARAEWTIYTHTARTQTLRELANSLDDHGHMTLSSMEQLKATSATALQSIERWLDKAAYFYIIRQEVCRVFAKVTSMRLARFESLKEEIVQRALKRAVDTQRIKAELMVDLKPIAAMLRLNFTKLRSGLGCLQDMEQAAHTAIVQEVFLPLKNSTFVSCVPDSFPLEESPSDQERRRKATEERDNLKHALDVIHNIHVQVDRVPASPAG</sequence>
<dbReference type="InterPro" id="IPR022812">
    <property type="entry name" value="Dynamin"/>
</dbReference>
<dbReference type="PRINTS" id="PR00195">
    <property type="entry name" value="DYNAMIN"/>
</dbReference>
<dbReference type="GO" id="GO:0005525">
    <property type="term" value="F:GTP binding"/>
    <property type="evidence" value="ECO:0007669"/>
    <property type="project" value="InterPro"/>
</dbReference>
<dbReference type="Gene3D" id="3.40.50.300">
    <property type="entry name" value="P-loop containing nucleotide triphosphate hydrolases"/>
    <property type="match status" value="2"/>
</dbReference>